<accession>A0A6I2M4V6</accession>
<comment type="caution">
    <text evidence="5">The sequence shown here is derived from an EMBL/GenBank/DDBJ whole genome shotgun (WGS) entry which is preliminary data.</text>
</comment>
<dbReference type="PANTHER" id="PTHR43762:SF1">
    <property type="entry name" value="D-ARABINONO-1,4-LACTONE OXIDASE"/>
    <property type="match status" value="1"/>
</dbReference>
<dbReference type="InterPro" id="IPR036318">
    <property type="entry name" value="FAD-bd_PCMH-like_sf"/>
</dbReference>
<dbReference type="SUPFAM" id="SSF56176">
    <property type="entry name" value="FAD-binding/transporter-associated domain-like"/>
    <property type="match status" value="1"/>
</dbReference>
<dbReference type="InterPro" id="IPR016164">
    <property type="entry name" value="FAD-linked_Oxase-like_C"/>
</dbReference>
<feature type="domain" description="FAD-binding PCMH-type" evidence="4">
    <location>
        <begin position="42"/>
        <end position="213"/>
    </location>
</feature>
<dbReference type="SUPFAM" id="SSF55103">
    <property type="entry name" value="FAD-linked oxidases, C-terminal domain"/>
    <property type="match status" value="1"/>
</dbReference>
<dbReference type="InterPro" id="IPR016169">
    <property type="entry name" value="FAD-bd_PCMH_sub2"/>
</dbReference>
<evidence type="ECO:0000313" key="5">
    <source>
        <dbReference type="EMBL" id="MRX53140.1"/>
    </source>
</evidence>
<reference evidence="5 6" key="1">
    <citation type="submission" date="2019-11" db="EMBL/GenBank/DDBJ databases">
        <title>Bacillus idriensis genome.</title>
        <authorList>
            <person name="Konopka E.N."/>
            <person name="Newman J.D."/>
        </authorList>
    </citation>
    <scope>NUCLEOTIDE SEQUENCE [LARGE SCALE GENOMIC DNA]</scope>
    <source>
        <strain evidence="5 6">DSM 19097</strain>
    </source>
</reference>
<evidence type="ECO:0000259" key="4">
    <source>
        <dbReference type="PROSITE" id="PS51387"/>
    </source>
</evidence>
<dbReference type="PANTHER" id="PTHR43762">
    <property type="entry name" value="L-GULONOLACTONE OXIDASE"/>
    <property type="match status" value="1"/>
</dbReference>
<dbReference type="GO" id="GO:0016899">
    <property type="term" value="F:oxidoreductase activity, acting on the CH-OH group of donors, oxygen as acceptor"/>
    <property type="evidence" value="ECO:0007669"/>
    <property type="project" value="InterPro"/>
</dbReference>
<dbReference type="Gene3D" id="3.30.465.10">
    <property type="match status" value="1"/>
</dbReference>
<dbReference type="Pfam" id="PF01565">
    <property type="entry name" value="FAD_binding_4"/>
    <property type="match status" value="1"/>
</dbReference>
<dbReference type="AlphaFoldDB" id="A0A6I2M4V6"/>
<name>A0A6I2M4V6_9BACI</name>
<dbReference type="InterPro" id="IPR010031">
    <property type="entry name" value="FAD_lactone_oxidase-like"/>
</dbReference>
<dbReference type="InterPro" id="IPR016166">
    <property type="entry name" value="FAD-bd_PCMH"/>
</dbReference>
<evidence type="ECO:0000256" key="3">
    <source>
        <dbReference type="ARBA" id="ARBA00023002"/>
    </source>
</evidence>
<keyword evidence="2" id="KW-0274">FAD</keyword>
<evidence type="ECO:0000256" key="1">
    <source>
        <dbReference type="ARBA" id="ARBA00022630"/>
    </source>
</evidence>
<dbReference type="Proteomes" id="UP000441585">
    <property type="component" value="Unassembled WGS sequence"/>
</dbReference>
<dbReference type="PROSITE" id="PS51387">
    <property type="entry name" value="FAD_PCMH"/>
    <property type="match status" value="1"/>
</dbReference>
<keyword evidence="3" id="KW-0560">Oxidoreductase</keyword>
<proteinExistence type="predicted"/>
<keyword evidence="6" id="KW-1185">Reference proteome</keyword>
<evidence type="ECO:0000313" key="6">
    <source>
        <dbReference type="Proteomes" id="UP000441585"/>
    </source>
</evidence>
<organism evidence="5 6">
    <name type="scientific">Metabacillus idriensis</name>
    <dbReference type="NCBI Taxonomy" id="324768"/>
    <lineage>
        <taxon>Bacteria</taxon>
        <taxon>Bacillati</taxon>
        <taxon>Bacillota</taxon>
        <taxon>Bacilli</taxon>
        <taxon>Bacillales</taxon>
        <taxon>Bacillaceae</taxon>
        <taxon>Metabacillus</taxon>
    </lineage>
</organism>
<gene>
    <name evidence="5" type="ORF">GJU41_04090</name>
</gene>
<dbReference type="EMBL" id="WKKF01000001">
    <property type="protein sequence ID" value="MRX53140.1"/>
    <property type="molecule type" value="Genomic_DNA"/>
</dbReference>
<sequence>MKKRYLVLLTLGFLTVFFFSLKAASEEEKHDPFLMTDVSRLMPEKIDRVVKGKEIESFKKAIAEAKKTNKKISIAGKQHSQGGHTYYKDAIVLDMTSYNKILDFDKKKKTITVQSGATWDDIQRYVNPHGLAVKVMQSQNIFTVGGSMSVNVHGRDIRHGSLIDSIQSFHLLNADGEIVRISRTENPQLFQLVIGGYGLFGVILDAEISLTDDELYIMKTKALDYKDYAKYFKHEVHGNENVRMHLARLSTAPDSFLKEMYVTDYVLAGEQGARTEYDELSEEKNIALMKFLLGLSRNYDWGKNTFWKAQKSYFVKKEDSYITRNNVMRSESGFLEYENETNTDILQEYFVPVDAFPDYVDSLRKTLTEEELNLFNITIRYVDHNEDAVLSYRRDDMFAFVLLINQGMSEEEIKKTRNVIRKMIDVTLSFGGTYYLPYQPYPTMEQMKRAYPRTDEFFRQKREFDEDELFMNYFYEEYGRDEK</sequence>
<dbReference type="InterPro" id="IPR006094">
    <property type="entry name" value="Oxid_FAD_bind_N"/>
</dbReference>
<dbReference type="RefSeq" id="WP_154318054.1">
    <property type="nucleotide sequence ID" value="NZ_CAJGAA010000001.1"/>
</dbReference>
<protein>
    <submittedName>
        <fullName evidence="5">FAD-binding protein</fullName>
    </submittedName>
</protein>
<keyword evidence="1" id="KW-0285">Flavoprotein</keyword>
<evidence type="ECO:0000256" key="2">
    <source>
        <dbReference type="ARBA" id="ARBA00022827"/>
    </source>
</evidence>
<dbReference type="GO" id="GO:0071949">
    <property type="term" value="F:FAD binding"/>
    <property type="evidence" value="ECO:0007669"/>
    <property type="project" value="InterPro"/>
</dbReference>